<feature type="compositionally biased region" description="Low complexity" evidence="4">
    <location>
        <begin position="101"/>
        <end position="120"/>
    </location>
</feature>
<keyword evidence="7" id="KW-1185">Reference proteome</keyword>
<reference evidence="6" key="1">
    <citation type="submission" date="2023-06" db="EMBL/GenBank/DDBJ databases">
        <authorList>
            <consortium name="Lawrence Berkeley National Laboratory"/>
            <person name="Ahrendt S."/>
            <person name="Sahu N."/>
            <person name="Indic B."/>
            <person name="Wong-Bajracharya J."/>
            <person name="Merenyi Z."/>
            <person name="Ke H.-M."/>
            <person name="Monk M."/>
            <person name="Kocsube S."/>
            <person name="Drula E."/>
            <person name="Lipzen A."/>
            <person name="Balint B."/>
            <person name="Henrissat B."/>
            <person name="Andreopoulos B."/>
            <person name="Martin F.M."/>
            <person name="Harder C.B."/>
            <person name="Rigling D."/>
            <person name="Ford K.L."/>
            <person name="Foster G.D."/>
            <person name="Pangilinan J."/>
            <person name="Papanicolaou A."/>
            <person name="Barry K."/>
            <person name="LaButti K."/>
            <person name="Viragh M."/>
            <person name="Koriabine M."/>
            <person name="Yan M."/>
            <person name="Riley R."/>
            <person name="Champramary S."/>
            <person name="Plett K.L."/>
            <person name="Tsai I.J."/>
            <person name="Slot J."/>
            <person name="Sipos G."/>
            <person name="Plett J."/>
            <person name="Nagy L.G."/>
            <person name="Grigoriev I.V."/>
        </authorList>
    </citation>
    <scope>NUCLEOTIDE SEQUENCE</scope>
    <source>
        <strain evidence="6">HWK02</strain>
    </source>
</reference>
<evidence type="ECO:0000313" key="7">
    <source>
        <dbReference type="Proteomes" id="UP001175228"/>
    </source>
</evidence>
<comment type="caution">
    <text evidence="6">The sequence shown here is derived from an EMBL/GenBank/DDBJ whole genome shotgun (WGS) entry which is preliminary data.</text>
</comment>
<proteinExistence type="predicted"/>
<feature type="compositionally biased region" description="Polar residues" evidence="4">
    <location>
        <begin position="739"/>
        <end position="754"/>
    </location>
</feature>
<name>A0AA39UHE8_9AGAR</name>
<evidence type="ECO:0000256" key="1">
    <source>
        <dbReference type="ARBA" id="ARBA00022737"/>
    </source>
</evidence>
<organism evidence="6 7">
    <name type="scientific">Armillaria luteobubalina</name>
    <dbReference type="NCBI Taxonomy" id="153913"/>
    <lineage>
        <taxon>Eukaryota</taxon>
        <taxon>Fungi</taxon>
        <taxon>Dikarya</taxon>
        <taxon>Basidiomycota</taxon>
        <taxon>Agaricomycotina</taxon>
        <taxon>Agaricomycetes</taxon>
        <taxon>Agaricomycetidae</taxon>
        <taxon>Agaricales</taxon>
        <taxon>Marasmiineae</taxon>
        <taxon>Physalacriaceae</taxon>
        <taxon>Armillaria</taxon>
    </lineage>
</organism>
<protein>
    <recommendedName>
        <fullName evidence="5">RRM domain-containing protein</fullName>
    </recommendedName>
</protein>
<dbReference type="InterPro" id="IPR000504">
    <property type="entry name" value="RRM_dom"/>
</dbReference>
<feature type="compositionally biased region" description="Basic and acidic residues" evidence="4">
    <location>
        <begin position="758"/>
        <end position="767"/>
    </location>
</feature>
<feature type="region of interest" description="Disordered" evidence="4">
    <location>
        <begin position="192"/>
        <end position="218"/>
    </location>
</feature>
<sequence length="970" mass="105384">MSGSPHSSLSTPIPPTRAPPSPPESVVSSSTGFLNPNAGDFVPSSLPDSRYKIHSNSPSSASVHSSPGSSSTSTSVSFTLAPSVSTFASFSSNPSRSAITPSTTQSSFSSYHSSFGSPSQIAHSYKHRDGLEEAETGSSASEDVGTLLRSLRIRSPSTTAPTSGTCRSIPFSRFTDTFIVDLELGEVADVTPLPRRGDRASPSALPSSPEVVPSAPSKKATYIPLPDIEILQAAPSSFMNNKSDGGDPYDDSNKTPNVYINGLPPNYPEDQLFELAAPFGPVRSVRSFTRHVGEKESGYGFVLFETIDAAEKCIQSLRRFRNLHPTFSKQIHKIPGTTYAQAPSISSSHSASSVDQGDDSSFKAKMERLHDPNSTNLYIEGLPLSIDESSLGALVSPHRIKSSRFFQTRLSNPPRIIAFVRLDTRVGAEEVIERLHGRMVRGWNDPGSRISVRFADTSEQRELRRTERSVKEDDQSPSRLTIAQAALLNLHGREQLRSQQTQVPLTVGGSRIYPSPIGVDYDQTTFVNPPFRDFSSNACHTSWVWLPSKCARDLQQSPYDQLSSAAQSQELAALINTLRSNGNYNSTDDRFTDGLVHHRGIPQVAGFRSALGDVDINLGYDNHHPVIGGGVAQARNGFTATEEYILQAHAAGSNLANQRRRPTRLDLSQAQAQCQGEPIDYNVGVRGVRAPASTISLSQLQAQRQDAYHSPRTMNGSLPALQEEFQSSSAMQQGQNFLRGQSRNGSTHQSNVNGSRLPGDRDADQIHSHISSYSQNSSHVSSQVSNRNQHNNQQAHVRSSTLPHSTSTSSAEQHHSRHYQHSSMSIPKSRNISSEILRATAQRAQQHRSANSISSINSENNIHPNGNRLFNNDSYTGDLKNNASNSVMLRHHRSNIQAGDDFKNNYDGQAYPHSVFADPDRDVYDVEQSSPPLVSPALTYSSRGSGATLSPTTPFVGSFSQQQGLSAEGA</sequence>
<feature type="region of interest" description="Disordered" evidence="4">
    <location>
        <begin position="923"/>
        <end position="970"/>
    </location>
</feature>
<dbReference type="AlphaFoldDB" id="A0AA39UHE8"/>
<keyword evidence="1" id="KW-0677">Repeat</keyword>
<evidence type="ECO:0000256" key="3">
    <source>
        <dbReference type="PROSITE-ProRule" id="PRU00176"/>
    </source>
</evidence>
<gene>
    <name evidence="6" type="ORF">EDD18DRAFT_1419417</name>
</gene>
<feature type="region of interest" description="Disordered" evidence="4">
    <location>
        <begin position="739"/>
        <end position="828"/>
    </location>
</feature>
<feature type="compositionally biased region" description="Low complexity" evidence="4">
    <location>
        <begin position="54"/>
        <end position="77"/>
    </location>
</feature>
<feature type="compositionally biased region" description="Polar residues" evidence="4">
    <location>
        <begin position="78"/>
        <end position="100"/>
    </location>
</feature>
<feature type="compositionally biased region" description="Pro residues" evidence="4">
    <location>
        <begin position="12"/>
        <end position="23"/>
    </location>
</feature>
<dbReference type="GO" id="GO:0003723">
    <property type="term" value="F:RNA binding"/>
    <property type="evidence" value="ECO:0007669"/>
    <property type="project" value="UniProtKB-UniRule"/>
</dbReference>
<feature type="compositionally biased region" description="Low complexity" evidence="4">
    <location>
        <begin position="344"/>
        <end position="353"/>
    </location>
</feature>
<feature type="compositionally biased region" description="Low complexity" evidence="4">
    <location>
        <begin position="768"/>
        <end position="786"/>
    </location>
</feature>
<dbReference type="Pfam" id="PF00076">
    <property type="entry name" value="RRM_1"/>
    <property type="match status" value="2"/>
</dbReference>
<feature type="compositionally biased region" description="Low complexity" evidence="4">
    <location>
        <begin position="200"/>
        <end position="217"/>
    </location>
</feature>
<evidence type="ECO:0000313" key="6">
    <source>
        <dbReference type="EMBL" id="KAK0489522.1"/>
    </source>
</evidence>
<evidence type="ECO:0000256" key="2">
    <source>
        <dbReference type="ARBA" id="ARBA00022884"/>
    </source>
</evidence>
<evidence type="ECO:0000259" key="5">
    <source>
        <dbReference type="PROSITE" id="PS50102"/>
    </source>
</evidence>
<dbReference type="InterPro" id="IPR012677">
    <property type="entry name" value="Nucleotide-bd_a/b_plait_sf"/>
</dbReference>
<feature type="region of interest" description="Disordered" evidence="4">
    <location>
        <begin position="338"/>
        <end position="359"/>
    </location>
</feature>
<dbReference type="SUPFAM" id="SSF54928">
    <property type="entry name" value="RNA-binding domain, RBD"/>
    <property type="match status" value="2"/>
</dbReference>
<feature type="compositionally biased region" description="Polar residues" evidence="4">
    <location>
        <begin position="927"/>
        <end position="970"/>
    </location>
</feature>
<feature type="compositionally biased region" description="Polar residues" evidence="4">
    <location>
        <begin position="1"/>
        <end position="11"/>
    </location>
</feature>
<dbReference type="InterPro" id="IPR035979">
    <property type="entry name" value="RBD_domain_sf"/>
</dbReference>
<accession>A0AA39UHE8</accession>
<feature type="region of interest" description="Disordered" evidence="4">
    <location>
        <begin position="842"/>
        <end position="874"/>
    </location>
</feature>
<feature type="compositionally biased region" description="Low complexity" evidence="4">
    <location>
        <begin position="799"/>
        <end position="810"/>
    </location>
</feature>
<keyword evidence="2 3" id="KW-0694">RNA-binding</keyword>
<dbReference type="Proteomes" id="UP001175228">
    <property type="component" value="Unassembled WGS sequence"/>
</dbReference>
<feature type="domain" description="RRM" evidence="5">
    <location>
        <begin position="256"/>
        <end position="330"/>
    </location>
</feature>
<feature type="compositionally biased region" description="Low complexity" evidence="4">
    <location>
        <begin position="851"/>
        <end position="862"/>
    </location>
</feature>
<dbReference type="Gene3D" id="3.30.70.330">
    <property type="match status" value="2"/>
</dbReference>
<feature type="domain" description="RRM" evidence="5">
    <location>
        <begin position="375"/>
        <end position="457"/>
    </location>
</feature>
<dbReference type="PANTHER" id="PTHR24012">
    <property type="entry name" value="RNA BINDING PROTEIN"/>
    <property type="match status" value="1"/>
</dbReference>
<dbReference type="EMBL" id="JAUEPU010000038">
    <property type="protein sequence ID" value="KAK0489522.1"/>
    <property type="molecule type" value="Genomic_DNA"/>
</dbReference>
<evidence type="ECO:0000256" key="4">
    <source>
        <dbReference type="SAM" id="MobiDB-lite"/>
    </source>
</evidence>
<feature type="region of interest" description="Disordered" evidence="4">
    <location>
        <begin position="1"/>
        <end position="143"/>
    </location>
</feature>
<dbReference type="PROSITE" id="PS50102">
    <property type="entry name" value="RRM"/>
    <property type="match status" value="2"/>
</dbReference>
<feature type="compositionally biased region" description="Polar residues" evidence="4">
    <location>
        <begin position="787"/>
        <end position="798"/>
    </location>
</feature>
<dbReference type="SMART" id="SM00360">
    <property type="entry name" value="RRM"/>
    <property type="match status" value="2"/>
</dbReference>